<name>A0A6G9AQF8_9BACT</name>
<accession>A0A6G9AQF8</accession>
<dbReference type="Proteomes" id="UP000501802">
    <property type="component" value="Chromosome"/>
</dbReference>
<gene>
    <name evidence="1" type="ORF">G8759_19930</name>
</gene>
<evidence type="ECO:0008006" key="3">
    <source>
        <dbReference type="Google" id="ProtNLM"/>
    </source>
</evidence>
<dbReference type="RefSeq" id="WP_167211345.1">
    <property type="nucleotide sequence ID" value="NZ_CP050063.1"/>
</dbReference>
<evidence type="ECO:0000313" key="1">
    <source>
        <dbReference type="EMBL" id="QIP14721.1"/>
    </source>
</evidence>
<dbReference type="KEGG" id="spib:G8759_19930"/>
<organism evidence="1 2">
    <name type="scientific">Spirosoma aureum</name>
    <dbReference type="NCBI Taxonomy" id="2692134"/>
    <lineage>
        <taxon>Bacteria</taxon>
        <taxon>Pseudomonadati</taxon>
        <taxon>Bacteroidota</taxon>
        <taxon>Cytophagia</taxon>
        <taxon>Cytophagales</taxon>
        <taxon>Cytophagaceae</taxon>
        <taxon>Spirosoma</taxon>
    </lineage>
</organism>
<proteinExistence type="predicted"/>
<protein>
    <recommendedName>
        <fullName evidence="3">Phage tail protein</fullName>
    </recommendedName>
</protein>
<keyword evidence="2" id="KW-1185">Reference proteome</keyword>
<evidence type="ECO:0000313" key="2">
    <source>
        <dbReference type="Proteomes" id="UP000501802"/>
    </source>
</evidence>
<reference evidence="1 2" key="1">
    <citation type="submission" date="2020-03" db="EMBL/GenBank/DDBJ databases">
        <authorList>
            <person name="Kim M.K."/>
        </authorList>
    </citation>
    <scope>NUCLEOTIDE SEQUENCE [LARGE SCALE GENOMIC DNA]</scope>
    <source>
        <strain evidence="1 2">BT328</strain>
    </source>
</reference>
<sequence>MTDLTFDNGNNIAGNSLIRFVPVVGIQALPTPATGGLTTAPTFQAGYRWFTCYGTEGTKNYQEQQSMDDNGSLWSITVSLFLPGDDQIRRRALADMTRHRFILEVEDNAGLMRRVGTMTETLEFNYTFGIDAQMGGRRGYTLSFKQSFTEAPPLLHY</sequence>
<dbReference type="EMBL" id="CP050063">
    <property type="protein sequence ID" value="QIP14721.1"/>
    <property type="molecule type" value="Genomic_DNA"/>
</dbReference>
<dbReference type="AlphaFoldDB" id="A0A6G9AQF8"/>